<proteinExistence type="predicted"/>
<comment type="caution">
    <text evidence="1">The sequence shown here is derived from an EMBL/GenBank/DDBJ whole genome shotgun (WGS) entry which is preliminary data.</text>
</comment>
<evidence type="ECO:0008006" key="3">
    <source>
        <dbReference type="Google" id="ProtNLM"/>
    </source>
</evidence>
<protein>
    <recommendedName>
        <fullName evidence="3">DUF892 family protein</fullName>
    </recommendedName>
</protein>
<organism evidence="1 2">
    <name type="scientific">Pseudaeromonas sharmana</name>
    <dbReference type="NCBI Taxonomy" id="328412"/>
    <lineage>
        <taxon>Bacteria</taxon>
        <taxon>Pseudomonadati</taxon>
        <taxon>Pseudomonadota</taxon>
        <taxon>Gammaproteobacteria</taxon>
        <taxon>Aeromonadales</taxon>
        <taxon>Aeromonadaceae</taxon>
        <taxon>Pseudaeromonas</taxon>
    </lineage>
</organism>
<dbReference type="Proteomes" id="UP001595692">
    <property type="component" value="Unassembled WGS sequence"/>
</dbReference>
<evidence type="ECO:0000313" key="2">
    <source>
        <dbReference type="Proteomes" id="UP001595692"/>
    </source>
</evidence>
<sequence>MKKYYTTLSALGGLDNDRRHLVALKEVGDLVYREQYPHARKLLHSVCQELIRLGHAREALHRAALINGITDYQKHNLLSELEVQASQIETLSWLLSIEAEAVITMYAARLINEKNPLSVILQQISDVIATREKTLRSGKETERWEYYCNLAYGCR</sequence>
<name>A0ABV8CRC3_9GAMM</name>
<dbReference type="EMBL" id="JBHSAF010000014">
    <property type="protein sequence ID" value="MFC3914563.1"/>
    <property type="molecule type" value="Genomic_DNA"/>
</dbReference>
<evidence type="ECO:0000313" key="1">
    <source>
        <dbReference type="EMBL" id="MFC3914563.1"/>
    </source>
</evidence>
<dbReference type="RefSeq" id="WP_377153560.1">
    <property type="nucleotide sequence ID" value="NZ_JBHSAF010000014.1"/>
</dbReference>
<reference evidence="2" key="1">
    <citation type="journal article" date="2019" name="Int. J. Syst. Evol. Microbiol.">
        <title>The Global Catalogue of Microorganisms (GCM) 10K type strain sequencing project: providing services to taxonomists for standard genome sequencing and annotation.</title>
        <authorList>
            <consortium name="The Broad Institute Genomics Platform"/>
            <consortium name="The Broad Institute Genome Sequencing Center for Infectious Disease"/>
            <person name="Wu L."/>
            <person name="Ma J."/>
        </authorList>
    </citation>
    <scope>NUCLEOTIDE SEQUENCE [LARGE SCALE GENOMIC DNA]</scope>
    <source>
        <strain evidence="2">CCUG 54939</strain>
    </source>
</reference>
<accession>A0ABV8CRC3</accession>
<keyword evidence="2" id="KW-1185">Reference proteome</keyword>
<gene>
    <name evidence="1" type="ORF">ACFOSS_13995</name>
</gene>